<feature type="chain" id="PRO_5002434527" evidence="1">
    <location>
        <begin position="32"/>
        <end position="59"/>
    </location>
</feature>
<dbReference type="EMBL" id="GBXM01015148">
    <property type="protein sequence ID" value="JAH93429.1"/>
    <property type="molecule type" value="Transcribed_RNA"/>
</dbReference>
<organism evidence="2">
    <name type="scientific">Anguilla anguilla</name>
    <name type="common">European freshwater eel</name>
    <name type="synonym">Muraena anguilla</name>
    <dbReference type="NCBI Taxonomy" id="7936"/>
    <lineage>
        <taxon>Eukaryota</taxon>
        <taxon>Metazoa</taxon>
        <taxon>Chordata</taxon>
        <taxon>Craniata</taxon>
        <taxon>Vertebrata</taxon>
        <taxon>Euteleostomi</taxon>
        <taxon>Actinopterygii</taxon>
        <taxon>Neopterygii</taxon>
        <taxon>Teleostei</taxon>
        <taxon>Anguilliformes</taxon>
        <taxon>Anguillidae</taxon>
        <taxon>Anguilla</taxon>
    </lineage>
</organism>
<feature type="signal peptide" evidence="1">
    <location>
        <begin position="1"/>
        <end position="31"/>
    </location>
</feature>
<protein>
    <submittedName>
        <fullName evidence="2">Uncharacterized protein</fullName>
    </submittedName>
</protein>
<name>A0A0E9WSM6_ANGAN</name>
<accession>A0A0E9WSM6</accession>
<proteinExistence type="predicted"/>
<evidence type="ECO:0000256" key="1">
    <source>
        <dbReference type="SAM" id="SignalP"/>
    </source>
</evidence>
<sequence>MDLLYHSSFGQTRPWMAQIALSLSWASLLLHCPLVTNHEDSTSFRHPPDFPVQKLHLQQ</sequence>
<evidence type="ECO:0000313" key="2">
    <source>
        <dbReference type="EMBL" id="JAH93429.1"/>
    </source>
</evidence>
<keyword evidence="1" id="KW-0732">Signal</keyword>
<reference evidence="2" key="1">
    <citation type="submission" date="2014-11" db="EMBL/GenBank/DDBJ databases">
        <authorList>
            <person name="Amaro Gonzalez C."/>
        </authorList>
    </citation>
    <scope>NUCLEOTIDE SEQUENCE</scope>
</reference>
<reference evidence="2" key="2">
    <citation type="journal article" date="2015" name="Fish Shellfish Immunol.">
        <title>Early steps in the European eel (Anguilla anguilla)-Vibrio vulnificus interaction in the gills: Role of the RtxA13 toxin.</title>
        <authorList>
            <person name="Callol A."/>
            <person name="Pajuelo D."/>
            <person name="Ebbesson L."/>
            <person name="Teles M."/>
            <person name="MacKenzie S."/>
            <person name="Amaro C."/>
        </authorList>
    </citation>
    <scope>NUCLEOTIDE SEQUENCE</scope>
</reference>
<dbReference type="AlphaFoldDB" id="A0A0E9WSM6"/>